<dbReference type="Gene3D" id="3.50.50.60">
    <property type="entry name" value="FAD/NAD(P)-binding domain"/>
    <property type="match status" value="1"/>
</dbReference>
<dbReference type="PANTHER" id="PTHR42923:SF3">
    <property type="entry name" value="PROTOPORPHYRINOGEN OXIDASE"/>
    <property type="match status" value="1"/>
</dbReference>
<dbReference type="Pfam" id="PF01593">
    <property type="entry name" value="Amino_oxidase"/>
    <property type="match status" value="1"/>
</dbReference>
<dbReference type="GO" id="GO:0005743">
    <property type="term" value="C:mitochondrial inner membrane"/>
    <property type="evidence" value="ECO:0007669"/>
    <property type="project" value="UniProtKB-SubCell"/>
</dbReference>
<accession>A0A8H7PQV7</accession>
<dbReference type="EMBL" id="JAEPQZ010000008">
    <property type="protein sequence ID" value="KAG2178228.1"/>
    <property type="molecule type" value="Genomic_DNA"/>
</dbReference>
<keyword evidence="9 11" id="KW-0627">Porphyrin biosynthesis</keyword>
<evidence type="ECO:0000256" key="10">
    <source>
        <dbReference type="ARBA" id="ARBA00047554"/>
    </source>
</evidence>
<dbReference type="GO" id="GO:0006782">
    <property type="term" value="P:protoporphyrinogen IX biosynthetic process"/>
    <property type="evidence" value="ECO:0007669"/>
    <property type="project" value="UniProtKB-UniRule"/>
</dbReference>
<reference evidence="13" key="1">
    <citation type="submission" date="2020-12" db="EMBL/GenBank/DDBJ databases">
        <title>Metabolic potential, ecology and presence of endohyphal bacteria is reflected in genomic diversity of Mucoromycotina.</title>
        <authorList>
            <person name="Muszewska A."/>
            <person name="Okrasinska A."/>
            <person name="Steczkiewicz K."/>
            <person name="Drgas O."/>
            <person name="Orlowska M."/>
            <person name="Perlinska-Lenart U."/>
            <person name="Aleksandrzak-Piekarczyk T."/>
            <person name="Szatraj K."/>
            <person name="Zielenkiewicz U."/>
            <person name="Pilsyk S."/>
            <person name="Malc E."/>
            <person name="Mieczkowski P."/>
            <person name="Kruszewska J.S."/>
            <person name="Biernat P."/>
            <person name="Pawlowska J."/>
        </authorList>
    </citation>
    <scope>NUCLEOTIDE SEQUENCE</scope>
    <source>
        <strain evidence="13">WA0000067209</strain>
    </source>
</reference>
<keyword evidence="6 11" id="KW-0274">FAD</keyword>
<evidence type="ECO:0000256" key="4">
    <source>
        <dbReference type="ARBA" id="ARBA00012867"/>
    </source>
</evidence>
<dbReference type="SUPFAM" id="SSF54373">
    <property type="entry name" value="FAD-linked reductases, C-terminal domain"/>
    <property type="match status" value="1"/>
</dbReference>
<keyword evidence="8 11" id="KW-0350">Heme biosynthesis</keyword>
<keyword evidence="5 11" id="KW-0285">Flavoprotein</keyword>
<comment type="subcellular location">
    <subcellularLocation>
        <location evidence="11">Mitochondrion inner membrane</location>
    </subcellularLocation>
</comment>
<dbReference type="AlphaFoldDB" id="A0A8H7PQV7"/>
<evidence type="ECO:0000256" key="7">
    <source>
        <dbReference type="ARBA" id="ARBA00023002"/>
    </source>
</evidence>
<comment type="caution">
    <text evidence="13">The sequence shown here is derived from an EMBL/GenBank/DDBJ whole genome shotgun (WGS) entry which is preliminary data.</text>
</comment>
<dbReference type="Proteomes" id="UP000654370">
    <property type="component" value="Unassembled WGS sequence"/>
</dbReference>
<dbReference type="OrthoDB" id="438553at2759"/>
<dbReference type="PANTHER" id="PTHR42923">
    <property type="entry name" value="PROTOPORPHYRINOGEN OXIDASE"/>
    <property type="match status" value="1"/>
</dbReference>
<dbReference type="GO" id="GO:0004729">
    <property type="term" value="F:oxygen-dependent protoporphyrinogen oxidase activity"/>
    <property type="evidence" value="ECO:0007669"/>
    <property type="project" value="UniProtKB-UniRule"/>
</dbReference>
<comment type="cofactor">
    <cofactor evidence="11">
        <name>FAD</name>
        <dbReference type="ChEBI" id="CHEBI:57692"/>
    </cofactor>
    <text evidence="11">Binds 1 FAD per subunit.</text>
</comment>
<dbReference type="InterPro" id="IPR036188">
    <property type="entry name" value="FAD/NAD-bd_sf"/>
</dbReference>
<protein>
    <recommendedName>
        <fullName evidence="4 11">Protoporphyrinogen oxidase</fullName>
        <ecNumber evidence="4 11">1.3.3.4</ecNumber>
    </recommendedName>
</protein>
<comment type="function">
    <text evidence="1 11">Catalyzes the 6-electron oxidation of protoporphyrinogen-IX to form protoporphyrin-IX.</text>
</comment>
<dbReference type="EC" id="1.3.3.4" evidence="4 11"/>
<dbReference type="UniPathway" id="UPA00251">
    <property type="reaction ID" value="UER00324"/>
</dbReference>
<evidence type="ECO:0000256" key="6">
    <source>
        <dbReference type="ARBA" id="ARBA00022827"/>
    </source>
</evidence>
<evidence type="ECO:0000256" key="11">
    <source>
        <dbReference type="RuleBase" id="RU367069"/>
    </source>
</evidence>
<evidence type="ECO:0000259" key="12">
    <source>
        <dbReference type="Pfam" id="PF01593"/>
    </source>
</evidence>
<comment type="pathway">
    <text evidence="2 11">Porphyrin-containing compound metabolism; protoporphyrin-IX biosynthesis; protoporphyrin-IX from protoporphyrinogen-IX: step 1/1.</text>
</comment>
<evidence type="ECO:0000256" key="5">
    <source>
        <dbReference type="ARBA" id="ARBA00022630"/>
    </source>
</evidence>
<proteinExistence type="inferred from homology"/>
<dbReference type="InterPro" id="IPR050464">
    <property type="entry name" value="Zeta_carotene_desat/Oxidored"/>
</dbReference>
<keyword evidence="14" id="KW-1185">Reference proteome</keyword>
<evidence type="ECO:0000256" key="3">
    <source>
        <dbReference type="ARBA" id="ARBA00010551"/>
    </source>
</evidence>
<evidence type="ECO:0000256" key="9">
    <source>
        <dbReference type="ARBA" id="ARBA00023244"/>
    </source>
</evidence>
<dbReference type="InterPro" id="IPR004572">
    <property type="entry name" value="Protoporphyrinogen_oxidase"/>
</dbReference>
<evidence type="ECO:0000256" key="2">
    <source>
        <dbReference type="ARBA" id="ARBA00005073"/>
    </source>
</evidence>
<comment type="similarity">
    <text evidence="3 11">Belongs to the protoporphyrinogen/coproporphyrinogen oxidase family. Protoporphyrinogen oxidase subfamily.</text>
</comment>
<gene>
    <name evidence="13" type="ORF">INT43_003481</name>
</gene>
<sequence length="552" mass="60283">MASVAVLGGGISGLTTAYYLSKLLPQGAKVVLLEGSNRLGGWLESNRVNPGHHVLNQQFASSSDAEMIDNSKVLFESGPRTLRPVGPGGVMTLELIRELNLADSIIAVPKTHPAARNRYILYEDTINTLPSSLGGMLRNPPPIMRSVLMSGIKEMFVKPSTKEDESIYDFTERRFGTHVAQNLVGAMVHGIYAGDAKELSVRSTLKVLWENERAFGSVVKGMLRGGTKMDRFRERGMMTRAREGAPDWFADMEHMSVIGFKNGVDTLTRALQSWLLQRDNVEIKFSQHVQSIDFIAEDDCKITTSQGTVNAAHIISALPATQLDNILHNKIPHLSHNPHVDVGVVNLAYHPDAVKLEYDGFGFLTPHPSSQRTHAVPGTLGVVFDSNAISGQDQSSPIKVTAMLGGHLWNSTFGAPATEIDPTIVRDRAVEAIQTHLGIVASPTHTMTKIQLQCIPQYRVGHYQRLCEMHQSLTSQLGHSLSVTGSSYWGVSVPDCIKNSRELVEELCVSGAMGSRAKIVSGLGRVTEGNEKERLRDSANISKGHINVLMKS</sequence>
<dbReference type="NCBIfam" id="TIGR00562">
    <property type="entry name" value="proto_IX_ox"/>
    <property type="match status" value="1"/>
</dbReference>
<keyword evidence="7 11" id="KW-0560">Oxidoreductase</keyword>
<feature type="domain" description="Amine oxidase" evidence="12">
    <location>
        <begin position="11"/>
        <end position="498"/>
    </location>
</feature>
<dbReference type="SUPFAM" id="SSF51905">
    <property type="entry name" value="FAD/NAD(P)-binding domain"/>
    <property type="match status" value="1"/>
</dbReference>
<dbReference type="InterPro" id="IPR002937">
    <property type="entry name" value="Amino_oxidase"/>
</dbReference>
<evidence type="ECO:0000256" key="1">
    <source>
        <dbReference type="ARBA" id="ARBA00002600"/>
    </source>
</evidence>
<evidence type="ECO:0000313" key="14">
    <source>
        <dbReference type="Proteomes" id="UP000654370"/>
    </source>
</evidence>
<comment type="catalytic activity">
    <reaction evidence="10 11">
        <text>protoporphyrinogen IX + 3 O2 = protoporphyrin IX + 3 H2O2</text>
        <dbReference type="Rhea" id="RHEA:25576"/>
        <dbReference type="ChEBI" id="CHEBI:15379"/>
        <dbReference type="ChEBI" id="CHEBI:16240"/>
        <dbReference type="ChEBI" id="CHEBI:57306"/>
        <dbReference type="ChEBI" id="CHEBI:57307"/>
        <dbReference type="EC" id="1.3.3.4"/>
    </reaction>
</comment>
<organism evidence="13 14">
    <name type="scientific">Mortierella isabellina</name>
    <name type="common">Filamentous fungus</name>
    <name type="synonym">Umbelopsis isabellina</name>
    <dbReference type="NCBI Taxonomy" id="91625"/>
    <lineage>
        <taxon>Eukaryota</taxon>
        <taxon>Fungi</taxon>
        <taxon>Fungi incertae sedis</taxon>
        <taxon>Mucoromycota</taxon>
        <taxon>Mucoromycotina</taxon>
        <taxon>Umbelopsidomycetes</taxon>
        <taxon>Umbelopsidales</taxon>
        <taxon>Umbelopsidaceae</taxon>
        <taxon>Umbelopsis</taxon>
    </lineage>
</organism>
<evidence type="ECO:0000313" key="13">
    <source>
        <dbReference type="EMBL" id="KAG2178228.1"/>
    </source>
</evidence>
<evidence type="ECO:0000256" key="8">
    <source>
        <dbReference type="ARBA" id="ARBA00023133"/>
    </source>
</evidence>
<name>A0A8H7PQV7_MORIS</name>